<accession>A0A8C8EVM7</accession>
<dbReference type="Ensembl" id="ENSOTST00005027667.2">
    <property type="protein sequence ID" value="ENSOTSP00005025614.2"/>
    <property type="gene ID" value="ENSOTSG00005012075.2"/>
</dbReference>
<dbReference type="Gene3D" id="1.20.870.10">
    <property type="entry name" value="Son of sevenless (SoS) protein Chain: S domain 1"/>
    <property type="match status" value="1"/>
</dbReference>
<keyword evidence="2" id="KW-1185">Reference proteome</keyword>
<proteinExistence type="predicted"/>
<organism evidence="1 2">
    <name type="scientific">Oncorhynchus tshawytscha</name>
    <name type="common">Chinook salmon</name>
    <name type="synonym">Salmo tshawytscha</name>
    <dbReference type="NCBI Taxonomy" id="74940"/>
    <lineage>
        <taxon>Eukaryota</taxon>
        <taxon>Metazoa</taxon>
        <taxon>Chordata</taxon>
        <taxon>Craniata</taxon>
        <taxon>Vertebrata</taxon>
        <taxon>Euteleostomi</taxon>
        <taxon>Actinopterygii</taxon>
        <taxon>Neopterygii</taxon>
        <taxon>Teleostei</taxon>
        <taxon>Protacanthopterygii</taxon>
        <taxon>Salmoniformes</taxon>
        <taxon>Salmonidae</taxon>
        <taxon>Salmoninae</taxon>
        <taxon>Oncorhynchus</taxon>
    </lineage>
</organism>
<dbReference type="AlphaFoldDB" id="A0A8C8EVM7"/>
<evidence type="ECO:0000313" key="1">
    <source>
        <dbReference type="Ensembl" id="ENSOTSP00005025614.2"/>
    </source>
</evidence>
<reference evidence="1" key="1">
    <citation type="submission" date="2025-08" db="UniProtKB">
        <authorList>
            <consortium name="Ensembl"/>
        </authorList>
    </citation>
    <scope>IDENTIFICATION</scope>
</reference>
<name>A0A8C8EVM7_ONCTS</name>
<protein>
    <submittedName>
        <fullName evidence="1">Uncharacterized protein</fullName>
    </submittedName>
</protein>
<sequence>RMKFIELDQSATADDLTDACIKAFGKDSLIMFLTIHPWYISSADLAKELPNKYPFRQMTHYYSLYYKKCMCQMYWISEFPQIRGLKEHV</sequence>
<evidence type="ECO:0000313" key="2">
    <source>
        <dbReference type="Proteomes" id="UP000694402"/>
    </source>
</evidence>
<reference evidence="1" key="2">
    <citation type="submission" date="2025-09" db="UniProtKB">
        <authorList>
            <consortium name="Ensembl"/>
        </authorList>
    </citation>
    <scope>IDENTIFICATION</scope>
</reference>
<dbReference type="GeneTree" id="ENSGT00990000212272"/>
<dbReference type="Proteomes" id="UP000694402">
    <property type="component" value="Unassembled WGS sequence"/>
</dbReference>